<dbReference type="NCBIfam" id="NF033740">
    <property type="entry name" value="MarP_fam_protase"/>
    <property type="match status" value="1"/>
</dbReference>
<dbReference type="GO" id="GO:0009403">
    <property type="term" value="P:toxin biosynthetic process"/>
    <property type="evidence" value="ECO:0007669"/>
    <property type="project" value="InterPro"/>
</dbReference>
<dbReference type="PRINTS" id="PR00834">
    <property type="entry name" value="PROTEASES2C"/>
</dbReference>
<feature type="transmembrane region" description="Helical" evidence="5">
    <location>
        <begin position="30"/>
        <end position="52"/>
    </location>
</feature>
<keyword evidence="3 5" id="KW-1133">Transmembrane helix</keyword>
<evidence type="ECO:0000256" key="5">
    <source>
        <dbReference type="SAM" id="Phobius"/>
    </source>
</evidence>
<comment type="subcellular location">
    <subcellularLocation>
        <location evidence="1">Membrane</location>
        <topology evidence="1">Multi-pass membrane protein</topology>
    </subcellularLocation>
</comment>
<reference evidence="6" key="1">
    <citation type="submission" date="2021-12" db="EMBL/GenBank/DDBJ databases">
        <title>Draft genome sequence of Corynebacterium ammoniagenes strain T-723.</title>
        <authorList>
            <person name="Matsuzawa M."/>
            <person name="Hiratani M."/>
            <person name="Abe I."/>
            <person name="Tsuji Y."/>
            <person name="Nakamura J."/>
        </authorList>
    </citation>
    <scope>NUCLEOTIDE SEQUENCE</scope>
    <source>
        <strain evidence="6">T-723</strain>
    </source>
</reference>
<keyword evidence="2 5" id="KW-0812">Transmembrane</keyword>
<keyword evidence="4 5" id="KW-0472">Membrane</keyword>
<feature type="transmembrane region" description="Helical" evidence="5">
    <location>
        <begin position="101"/>
        <end position="120"/>
    </location>
</feature>
<proteinExistence type="predicted"/>
<dbReference type="InterPro" id="IPR047680">
    <property type="entry name" value="MarP-like"/>
</dbReference>
<dbReference type="AlphaFoldDB" id="A0AAV5GDZ1"/>
<sequence>MDPAWIVDGLIVVAVLVAMGTGWRQGGFASFLAGIGIFAGLVVGLGVAPMVLKITDQVGIRFLLAIGMLILLIGLGQLLGSALGHAIRDRMKTKSAQRIDSSIGAVLMALFSIVLIWLIATPMAAGLNNEVGKGLRESAILREVNRVMPAELSQVPRSIAGMLNESGLPPVMMPWEDGSSVDVEEPNIEVANQDMVQQVRPSVVHVIADADGCRRRMMGSGFVTADNYVVTNAHVVAGTQTAYVDTVLGIKEARVVYYNPDVDIAVLKAEDLGLEPLPWADTQAGTGDDAVVMGFPHSGPFSATPARVRERVNIAGPDIYSNDRVERESYILRGTVVQGNSGGPLISPDGQVLGLIFGASVDDTDTGYAITAEEVRSHIGDVTQYQDSVNTQECVAQ</sequence>
<accession>A0AAV5GDZ1</accession>
<dbReference type="Proteomes" id="UP001054925">
    <property type="component" value="Unassembled WGS sequence"/>
</dbReference>
<evidence type="ECO:0000256" key="2">
    <source>
        <dbReference type="ARBA" id="ARBA00022692"/>
    </source>
</evidence>
<organism evidence="6 7">
    <name type="scientific">Corynebacterium ammoniagenes</name>
    <name type="common">Brevibacterium ammoniagenes</name>
    <dbReference type="NCBI Taxonomy" id="1697"/>
    <lineage>
        <taxon>Bacteria</taxon>
        <taxon>Bacillati</taxon>
        <taxon>Actinomycetota</taxon>
        <taxon>Actinomycetes</taxon>
        <taxon>Mycobacteriales</taxon>
        <taxon>Corynebacteriaceae</taxon>
        <taxon>Corynebacterium</taxon>
    </lineage>
</organism>
<dbReference type="RefSeq" id="WP_003846115.1">
    <property type="nucleotide sequence ID" value="NZ_BQKK01000007.1"/>
</dbReference>
<evidence type="ECO:0000256" key="4">
    <source>
        <dbReference type="ARBA" id="ARBA00023136"/>
    </source>
</evidence>
<dbReference type="GO" id="GO:0006508">
    <property type="term" value="P:proteolysis"/>
    <property type="evidence" value="ECO:0007669"/>
    <property type="project" value="UniProtKB-KW"/>
</dbReference>
<dbReference type="SUPFAM" id="SSF50494">
    <property type="entry name" value="Trypsin-like serine proteases"/>
    <property type="match status" value="1"/>
</dbReference>
<dbReference type="Gene3D" id="2.40.10.10">
    <property type="entry name" value="Trypsin-like serine proteases"/>
    <property type="match status" value="2"/>
</dbReference>
<evidence type="ECO:0000313" key="7">
    <source>
        <dbReference type="Proteomes" id="UP001054925"/>
    </source>
</evidence>
<evidence type="ECO:0000256" key="3">
    <source>
        <dbReference type="ARBA" id="ARBA00022989"/>
    </source>
</evidence>
<dbReference type="GO" id="GO:0004252">
    <property type="term" value="F:serine-type endopeptidase activity"/>
    <property type="evidence" value="ECO:0007669"/>
    <property type="project" value="InterPro"/>
</dbReference>
<dbReference type="GO" id="GO:0016020">
    <property type="term" value="C:membrane"/>
    <property type="evidence" value="ECO:0007669"/>
    <property type="project" value="UniProtKB-SubCell"/>
</dbReference>
<evidence type="ECO:0000313" key="6">
    <source>
        <dbReference type="EMBL" id="GJN43816.1"/>
    </source>
</evidence>
<comment type="caution">
    <text evidence="6">The sequence shown here is derived from an EMBL/GenBank/DDBJ whole genome shotgun (WGS) entry which is preliminary data.</text>
</comment>
<protein>
    <submittedName>
        <fullName evidence="6">Trypsin-like serine protease</fullName>
    </submittedName>
</protein>
<evidence type="ECO:0000256" key="1">
    <source>
        <dbReference type="ARBA" id="ARBA00004141"/>
    </source>
</evidence>
<dbReference type="PANTHER" id="PTHR43019">
    <property type="entry name" value="SERINE ENDOPROTEASE DEGS"/>
    <property type="match status" value="1"/>
</dbReference>
<feature type="transmembrane region" description="Helical" evidence="5">
    <location>
        <begin position="58"/>
        <end position="80"/>
    </location>
</feature>
<keyword evidence="6" id="KW-0378">Hydrolase</keyword>
<dbReference type="Pfam" id="PF02674">
    <property type="entry name" value="Colicin_V"/>
    <property type="match status" value="1"/>
</dbReference>
<dbReference type="EMBL" id="BQKK01000007">
    <property type="protein sequence ID" value="GJN43816.1"/>
    <property type="molecule type" value="Genomic_DNA"/>
</dbReference>
<dbReference type="InterPro" id="IPR043504">
    <property type="entry name" value="Peptidase_S1_PA_chymotrypsin"/>
</dbReference>
<gene>
    <name evidence="6" type="ORF">CAT723_22950</name>
</gene>
<dbReference type="PANTHER" id="PTHR43019:SF23">
    <property type="entry name" value="PROTEASE DO-LIKE 5, CHLOROPLASTIC"/>
    <property type="match status" value="1"/>
</dbReference>
<feature type="transmembrane region" description="Helical" evidence="5">
    <location>
        <begin position="6"/>
        <end position="23"/>
    </location>
</feature>
<dbReference type="InterPro" id="IPR003825">
    <property type="entry name" value="Colicin-V_CvpA"/>
</dbReference>
<name>A0AAV5GDZ1_CORAM</name>
<dbReference type="Pfam" id="PF13365">
    <property type="entry name" value="Trypsin_2"/>
    <property type="match status" value="1"/>
</dbReference>
<dbReference type="InterPro" id="IPR009003">
    <property type="entry name" value="Peptidase_S1_PA"/>
</dbReference>
<keyword evidence="6" id="KW-0645">Protease</keyword>
<dbReference type="InterPro" id="IPR001940">
    <property type="entry name" value="Peptidase_S1C"/>
</dbReference>